<proteinExistence type="predicted"/>
<evidence type="ECO:0000313" key="1">
    <source>
        <dbReference type="EMBL" id="PWE53733.1"/>
    </source>
</evidence>
<dbReference type="OrthoDB" id="7854689at2"/>
<dbReference type="RefSeq" id="WP_109460902.1">
    <property type="nucleotide sequence ID" value="NZ_QFBC01000014.1"/>
</dbReference>
<comment type="caution">
    <text evidence="1">The sequence shown here is derived from an EMBL/GenBank/DDBJ whole genome shotgun (WGS) entry which is preliminary data.</text>
</comment>
<accession>A0A2U2DKB6</accession>
<keyword evidence="2" id="KW-1185">Reference proteome</keyword>
<organism evidence="1 2">
    <name type="scientific">Metarhizobium album</name>
    <dbReference type="NCBI Taxonomy" id="2182425"/>
    <lineage>
        <taxon>Bacteria</taxon>
        <taxon>Pseudomonadati</taxon>
        <taxon>Pseudomonadota</taxon>
        <taxon>Alphaproteobacteria</taxon>
        <taxon>Hyphomicrobiales</taxon>
        <taxon>Rhizobiaceae</taxon>
        <taxon>Metarhizobium</taxon>
    </lineage>
</organism>
<sequence>MRILQRSAFAKRLGSSLYSGDSTPLSVVKLGDQPHSLAWWTSDPQSESPGSLRHVAALALYLEIAKHSKIALAENSFPASFDFDDQQMRPDKGVVKVFLDHGFITPRMMVAQLVFDITADGKAYLAKRRGELLSH</sequence>
<protein>
    <submittedName>
        <fullName evidence="1">Uncharacterized protein</fullName>
    </submittedName>
</protein>
<dbReference type="AlphaFoldDB" id="A0A2U2DKB6"/>
<gene>
    <name evidence="1" type="ORF">DEM27_24670</name>
</gene>
<name>A0A2U2DKB6_9HYPH</name>
<evidence type="ECO:0000313" key="2">
    <source>
        <dbReference type="Proteomes" id="UP000245252"/>
    </source>
</evidence>
<dbReference type="Proteomes" id="UP000245252">
    <property type="component" value="Unassembled WGS sequence"/>
</dbReference>
<reference evidence="1 2" key="1">
    <citation type="submission" date="2018-05" db="EMBL/GenBank/DDBJ databases">
        <title>The draft genome of strain NS-104.</title>
        <authorList>
            <person name="Hang P."/>
            <person name="Jiang J."/>
        </authorList>
    </citation>
    <scope>NUCLEOTIDE SEQUENCE [LARGE SCALE GENOMIC DNA]</scope>
    <source>
        <strain evidence="1 2">NS-104</strain>
    </source>
</reference>
<dbReference type="EMBL" id="QFBC01000014">
    <property type="protein sequence ID" value="PWE53733.1"/>
    <property type="molecule type" value="Genomic_DNA"/>
</dbReference>